<dbReference type="CDD" id="cd02440">
    <property type="entry name" value="AdoMet_MTases"/>
    <property type="match status" value="1"/>
</dbReference>
<dbReference type="GO" id="GO:0030488">
    <property type="term" value="P:tRNA methylation"/>
    <property type="evidence" value="ECO:0007669"/>
    <property type="project" value="TreeGrafter"/>
</dbReference>
<dbReference type="AlphaFoldDB" id="A0A7X0RTY1"/>
<name>A0A7X0RTY1_9BACL</name>
<evidence type="ECO:0000313" key="3">
    <source>
        <dbReference type="Proteomes" id="UP000547209"/>
    </source>
</evidence>
<gene>
    <name evidence="2" type="ORF">H7C19_17215</name>
</gene>
<dbReference type="CDD" id="cd11715">
    <property type="entry name" value="THUMP_AdoMetMT"/>
    <property type="match status" value="1"/>
</dbReference>
<sequence>MALYFATVLPGLEDILMQEIRCKMADAKLQGSERGKVYFADAQSPEMFPMLRTADNLYRLLHRFPVGPHKADLDLLARDISKIDLPIGRGERGETIGYQVHASRVGKHTYSRFDAADAAARGISRRYGRHLRRDAESHAVEYRLDIVRDQAAFALRLTDAAYRYRGLQRTFTRAALRPTVAHALVWLSQPKPSDRLIDPCCGSGTLLSERLAYPFAHLAGGDRSEEAVAAAISNVGIRDDVRIRRWDARQLPVDAGSADKMTANLPFGRQIAADMPLAELYGGMMSEMRRVLTPGGQAIVLTDADDALQEAAARTQLRVTKAATLSLKGLHPAIYLLAKR</sequence>
<evidence type="ECO:0000259" key="1">
    <source>
        <dbReference type="Pfam" id="PF01170"/>
    </source>
</evidence>
<comment type="caution">
    <text evidence="2">The sequence shown here is derived from an EMBL/GenBank/DDBJ whole genome shotgun (WGS) entry which is preliminary data.</text>
</comment>
<keyword evidence="2" id="KW-0808">Transferase</keyword>
<dbReference type="PANTHER" id="PTHR14911:SF13">
    <property type="entry name" value="TRNA (GUANINE(6)-N2)-METHYLTRANSFERASE THUMP3"/>
    <property type="match status" value="1"/>
</dbReference>
<proteinExistence type="predicted"/>
<dbReference type="PANTHER" id="PTHR14911">
    <property type="entry name" value="THUMP DOMAIN-CONTAINING"/>
    <property type="match status" value="1"/>
</dbReference>
<keyword evidence="2" id="KW-0489">Methyltransferase</keyword>
<dbReference type="Pfam" id="PF01170">
    <property type="entry name" value="UPF0020"/>
    <property type="match status" value="1"/>
</dbReference>
<reference evidence="2 3" key="1">
    <citation type="submission" date="2020-08" db="EMBL/GenBank/DDBJ databases">
        <title>Cohnella phylogeny.</title>
        <authorList>
            <person name="Dunlap C."/>
        </authorList>
    </citation>
    <scope>NUCLEOTIDE SEQUENCE [LARGE SCALE GENOMIC DNA]</scope>
    <source>
        <strain evidence="2 3">DSM 28246</strain>
    </source>
</reference>
<dbReference type="GO" id="GO:0016423">
    <property type="term" value="F:tRNA (guanine) methyltransferase activity"/>
    <property type="evidence" value="ECO:0007669"/>
    <property type="project" value="TreeGrafter"/>
</dbReference>
<protein>
    <submittedName>
        <fullName evidence="2">Methyltransferase domain-containing protein</fullName>
    </submittedName>
</protein>
<feature type="domain" description="Ribosomal RNA large subunit methyltransferase K/L-like methyltransferase" evidence="1">
    <location>
        <begin position="167"/>
        <end position="331"/>
    </location>
</feature>
<accession>A0A7X0RTY1</accession>
<dbReference type="SUPFAM" id="SSF53335">
    <property type="entry name" value="S-adenosyl-L-methionine-dependent methyltransferases"/>
    <property type="match status" value="1"/>
</dbReference>
<keyword evidence="3" id="KW-1185">Reference proteome</keyword>
<dbReference type="Proteomes" id="UP000547209">
    <property type="component" value="Unassembled WGS sequence"/>
</dbReference>
<dbReference type="RefSeq" id="WP_185143904.1">
    <property type="nucleotide sequence ID" value="NZ_JACJVP010000027.1"/>
</dbReference>
<dbReference type="EMBL" id="JACJVP010000027">
    <property type="protein sequence ID" value="MBB6672421.1"/>
    <property type="molecule type" value="Genomic_DNA"/>
</dbReference>
<dbReference type="Gene3D" id="3.40.50.150">
    <property type="entry name" value="Vaccinia Virus protein VP39"/>
    <property type="match status" value="1"/>
</dbReference>
<organism evidence="2 3">
    <name type="scientific">Cohnella nanjingensis</name>
    <dbReference type="NCBI Taxonomy" id="1387779"/>
    <lineage>
        <taxon>Bacteria</taxon>
        <taxon>Bacillati</taxon>
        <taxon>Bacillota</taxon>
        <taxon>Bacilli</taxon>
        <taxon>Bacillales</taxon>
        <taxon>Paenibacillaceae</taxon>
        <taxon>Cohnella</taxon>
    </lineage>
</organism>
<dbReference type="InterPro" id="IPR029063">
    <property type="entry name" value="SAM-dependent_MTases_sf"/>
</dbReference>
<dbReference type="Gene3D" id="3.30.2130.30">
    <property type="match status" value="1"/>
</dbReference>
<dbReference type="InterPro" id="IPR000241">
    <property type="entry name" value="RlmKL-like_Mtase"/>
</dbReference>
<evidence type="ECO:0000313" key="2">
    <source>
        <dbReference type="EMBL" id="MBB6672421.1"/>
    </source>
</evidence>